<dbReference type="HAMAP" id="MF_00755">
    <property type="entry name" value="RNase_P_2"/>
    <property type="match status" value="1"/>
</dbReference>
<keyword evidence="1 2" id="KW-0819">tRNA processing</keyword>
<dbReference type="STRING" id="1873524.HSR6_0584"/>
<keyword evidence="2" id="KW-0963">Cytoplasm</keyword>
<comment type="function">
    <text evidence="2">Part of ribonuclease P, a protein complex that generates mature tRNA molecules by cleaving their 5'-ends.</text>
</comment>
<evidence type="ECO:0000313" key="4">
    <source>
        <dbReference type="Proteomes" id="UP000185608"/>
    </source>
</evidence>
<comment type="similarity">
    <text evidence="2">Belongs to the eukaryotic/archaeal RNase P protein component 2 family.</text>
</comment>
<dbReference type="RefSeq" id="WP_070364534.1">
    <property type="nucleotide sequence ID" value="NZ_CP016070.1"/>
</dbReference>
<evidence type="ECO:0000256" key="1">
    <source>
        <dbReference type="ARBA" id="ARBA00022694"/>
    </source>
</evidence>
<dbReference type="AlphaFoldDB" id="A0A1D8S352"/>
<sequence length="158" mass="17430">MRHLPKHLRPRYRYLAVEIETWPDVTLAERSLQETIWTATRTLLGDPGSAEADPRVLETDLYPGGGWALVRVRRGTVEQARAAIACVDSVQDQPVRVGVRGVGGTVRATRRSFLQGPPAVTDSTAVTFRDGEATAHLREDRVDVERADTFIGATPQDL</sequence>
<keyword evidence="2" id="KW-0255">Endonuclease</keyword>
<organism evidence="3 4">
    <name type="scientific">Halodesulfurarchaeum formicicum</name>
    <dbReference type="NCBI Taxonomy" id="1873524"/>
    <lineage>
        <taxon>Archaea</taxon>
        <taxon>Methanobacteriati</taxon>
        <taxon>Methanobacteriota</taxon>
        <taxon>Stenosarchaea group</taxon>
        <taxon>Halobacteria</taxon>
        <taxon>Halobacteriales</taxon>
        <taxon>Halobacteriaceae</taxon>
        <taxon>Halodesulfurarchaeum</taxon>
    </lineage>
</organism>
<dbReference type="GO" id="GO:0005737">
    <property type="term" value="C:cytoplasm"/>
    <property type="evidence" value="ECO:0007669"/>
    <property type="project" value="UniProtKB-SubCell"/>
</dbReference>
<name>A0A1D8S352_9EURY</name>
<evidence type="ECO:0000256" key="2">
    <source>
        <dbReference type="HAMAP-Rule" id="MF_00755"/>
    </source>
</evidence>
<keyword evidence="2 3" id="KW-0378">Hydrolase</keyword>
<comment type="subunit">
    <text evidence="2">Consists of a catalytic RNA component and at least 4-5 protein subunits.</text>
</comment>
<dbReference type="Pfam" id="PF01900">
    <property type="entry name" value="RNase_P_Rpp14"/>
    <property type="match status" value="1"/>
</dbReference>
<protein>
    <recommendedName>
        <fullName evidence="2">Ribonuclease P protein component 2</fullName>
        <shortName evidence="2">RNase P component 2</shortName>
        <ecNumber evidence="2">3.1.26.5</ecNumber>
    </recommendedName>
    <alternativeName>
        <fullName evidence="2">Pop5</fullName>
    </alternativeName>
</protein>
<dbReference type="GO" id="GO:0004526">
    <property type="term" value="F:ribonuclease P activity"/>
    <property type="evidence" value="ECO:0007669"/>
    <property type="project" value="UniProtKB-UniRule"/>
</dbReference>
<dbReference type="InterPro" id="IPR038085">
    <property type="entry name" value="Rnp2-like_sf"/>
</dbReference>
<dbReference type="SUPFAM" id="SSF160350">
    <property type="entry name" value="Rnp2-like"/>
    <property type="match status" value="1"/>
</dbReference>
<accession>A0A1D8S352</accession>
<dbReference type="Gene3D" id="3.30.70.3250">
    <property type="entry name" value="Ribonuclease P, Pop5 subunit"/>
    <property type="match status" value="1"/>
</dbReference>
<dbReference type="EC" id="3.1.26.5" evidence="2"/>
<dbReference type="GO" id="GO:0001682">
    <property type="term" value="P:tRNA 5'-leader removal"/>
    <property type="evidence" value="ECO:0007669"/>
    <property type="project" value="UniProtKB-UniRule"/>
</dbReference>
<dbReference type="GO" id="GO:0030677">
    <property type="term" value="C:ribonuclease P complex"/>
    <property type="evidence" value="ECO:0007669"/>
    <property type="project" value="UniProtKB-UniRule"/>
</dbReference>
<gene>
    <name evidence="2" type="primary">rnp2</name>
    <name evidence="3" type="ORF">HTSR_0596</name>
</gene>
<reference evidence="3 4" key="1">
    <citation type="submission" date="2016-06" db="EMBL/GenBank/DDBJ databases">
        <title>Discovery of anaerobic lithoheterotrophic haloarchaeon capable of sulfur respiration by hydrogen and formate.</title>
        <authorList>
            <person name="Sorokin D.Y."/>
            <person name="Kublanov I.V."/>
            <person name="Roman P."/>
            <person name="Sinninghe Damste J.S."/>
            <person name="Golyshin P.N."/>
            <person name="Rojo D."/>
            <person name="Ciordia S."/>
            <person name="Mena Md.C."/>
            <person name="Ferrer M."/>
            <person name="Smedile F."/>
            <person name="Messina E."/>
            <person name="La Cono V."/>
            <person name="Yakimov M.M."/>
        </authorList>
    </citation>
    <scope>NUCLEOTIDE SEQUENCE [LARGE SCALE GENOMIC DNA]</scope>
    <source>
        <strain evidence="3 4">HTSR1</strain>
    </source>
</reference>
<dbReference type="GeneID" id="29828607"/>
<keyword evidence="2" id="KW-0540">Nuclease</keyword>
<dbReference type="InterPro" id="IPR002759">
    <property type="entry name" value="Pop5/Rpp14/Rnp2-like"/>
</dbReference>
<dbReference type="EMBL" id="CP016070">
    <property type="protein sequence ID" value="AOW79790.1"/>
    <property type="molecule type" value="Genomic_DNA"/>
</dbReference>
<comment type="catalytic activity">
    <reaction evidence="2">
        <text>Endonucleolytic cleavage of RNA, removing 5'-extranucleotides from tRNA precursor.</text>
        <dbReference type="EC" id="3.1.26.5"/>
    </reaction>
</comment>
<proteinExistence type="inferred from homology"/>
<evidence type="ECO:0000313" key="3">
    <source>
        <dbReference type="EMBL" id="AOW79790.1"/>
    </source>
</evidence>
<comment type="subcellular location">
    <subcellularLocation>
        <location evidence="2">Cytoplasm</location>
    </subcellularLocation>
</comment>
<dbReference type="Proteomes" id="UP000185608">
    <property type="component" value="Chromosome"/>
</dbReference>
<dbReference type="KEGG" id="halh:HTSR_0596"/>
<dbReference type="PATRIC" id="fig|1855411.3.peg.592"/>